<keyword evidence="5" id="KW-0256">Endoplasmic reticulum</keyword>
<evidence type="ECO:0000256" key="3">
    <source>
        <dbReference type="ARBA" id="ARBA00022548"/>
    </source>
</evidence>
<reference evidence="12" key="1">
    <citation type="submission" date="2021-02" db="EMBL/GenBank/DDBJ databases">
        <authorList>
            <person name="Nowell W R."/>
        </authorList>
    </citation>
    <scope>NUCLEOTIDE SEQUENCE</scope>
</reference>
<comment type="similarity">
    <text evidence="2">Belongs to the INSIG family.</text>
</comment>
<dbReference type="Proteomes" id="UP000663838">
    <property type="component" value="Unassembled WGS sequence"/>
</dbReference>
<evidence type="ECO:0000256" key="1">
    <source>
        <dbReference type="ARBA" id="ARBA00004477"/>
    </source>
</evidence>
<protein>
    <submittedName>
        <fullName evidence="12">Uncharacterized protein</fullName>
    </submittedName>
</protein>
<feature type="transmembrane region" description="Helical" evidence="9">
    <location>
        <begin position="139"/>
        <end position="156"/>
    </location>
</feature>
<keyword evidence="8" id="KW-0753">Steroid metabolism</keyword>
<comment type="subcellular location">
    <subcellularLocation>
        <location evidence="1">Endoplasmic reticulum membrane</location>
        <topology evidence="1">Multi-pass membrane protein</topology>
    </subcellularLocation>
</comment>
<dbReference type="EMBL" id="CAJOBS010000155">
    <property type="protein sequence ID" value="CAF4509661.1"/>
    <property type="molecule type" value="Genomic_DNA"/>
</dbReference>
<evidence type="ECO:0000256" key="2">
    <source>
        <dbReference type="ARBA" id="ARBA00007475"/>
    </source>
</evidence>
<dbReference type="AlphaFoldDB" id="A0A821CK75"/>
<evidence type="ECO:0000313" key="11">
    <source>
        <dbReference type="EMBL" id="CAF4509661.1"/>
    </source>
</evidence>
<dbReference type="GO" id="GO:0032869">
    <property type="term" value="P:cellular response to insulin stimulus"/>
    <property type="evidence" value="ECO:0007669"/>
    <property type="project" value="TreeGrafter"/>
</dbReference>
<evidence type="ECO:0000313" key="12">
    <source>
        <dbReference type="EMBL" id="CAF4611086.1"/>
    </source>
</evidence>
<dbReference type="Pfam" id="PF07281">
    <property type="entry name" value="INSIG"/>
    <property type="match status" value="1"/>
</dbReference>
<proteinExistence type="inferred from homology"/>
<dbReference type="Proteomes" id="UP000663848">
    <property type="component" value="Unassembled WGS sequence"/>
</dbReference>
<evidence type="ECO:0000256" key="5">
    <source>
        <dbReference type="ARBA" id="ARBA00022824"/>
    </source>
</evidence>
<comment type="caution">
    <text evidence="12">The sequence shown here is derived from an EMBL/GenBank/DDBJ whole genome shotgun (WGS) entry which is preliminary data.</text>
</comment>
<dbReference type="GO" id="GO:0006695">
    <property type="term" value="P:cholesterol biosynthetic process"/>
    <property type="evidence" value="ECO:0007669"/>
    <property type="project" value="TreeGrafter"/>
</dbReference>
<keyword evidence="8" id="KW-0443">Lipid metabolism</keyword>
<feature type="transmembrane region" description="Helical" evidence="9">
    <location>
        <begin position="162"/>
        <end position="181"/>
    </location>
</feature>
<accession>A0A821CK75</accession>
<dbReference type="Proteomes" id="UP000663873">
    <property type="component" value="Unassembled WGS sequence"/>
</dbReference>
<keyword evidence="14" id="KW-1185">Reference proteome</keyword>
<keyword evidence="8" id="KW-1207">Sterol metabolism</keyword>
<evidence type="ECO:0000256" key="6">
    <source>
        <dbReference type="ARBA" id="ARBA00022989"/>
    </source>
</evidence>
<evidence type="ECO:0000256" key="9">
    <source>
        <dbReference type="SAM" id="Phobius"/>
    </source>
</evidence>
<organism evidence="12 13">
    <name type="scientific">Rotaria socialis</name>
    <dbReference type="NCBI Taxonomy" id="392032"/>
    <lineage>
        <taxon>Eukaryota</taxon>
        <taxon>Metazoa</taxon>
        <taxon>Spiralia</taxon>
        <taxon>Gnathifera</taxon>
        <taxon>Rotifera</taxon>
        <taxon>Eurotatoria</taxon>
        <taxon>Bdelloidea</taxon>
        <taxon>Philodinida</taxon>
        <taxon>Philodinidae</taxon>
        <taxon>Rotaria</taxon>
    </lineage>
</organism>
<dbReference type="PANTHER" id="PTHR15301">
    <property type="entry name" value="INSULIN-INDUCED GENE 1"/>
    <property type="match status" value="1"/>
</dbReference>
<dbReference type="PANTHER" id="PTHR15301:SF3">
    <property type="entry name" value="PROTEIN NSG1-RELATED"/>
    <property type="match status" value="1"/>
</dbReference>
<keyword evidence="7 9" id="KW-0472">Membrane</keyword>
<dbReference type="GO" id="GO:0032933">
    <property type="term" value="P:SREBP signaling pathway"/>
    <property type="evidence" value="ECO:0007669"/>
    <property type="project" value="TreeGrafter"/>
</dbReference>
<name>A0A821CK75_9BILA</name>
<sequence>MTPMLVGSASSVSLRSIKLFTFGCTLAFVLMIFQYEHKLRLFNSPRLMLTLPSLTLISICGVGSGKLKKDLYRLCSKFYFSQKALVGVIYPMIVTTIDRATVLEQNTNNIIRKSQVCKSVVIFLGINHLCVKIQFQSDLHFTLTLVFFCVAFWWWFDRSSINFIFSIIVSFLLTITTEILLRSGALQYTYSDFYLKTCVPCLTFAGAILIIQLTKLLSQPVQLSSTMDISNEQEHFKND</sequence>
<dbReference type="GO" id="GO:0036316">
    <property type="term" value="P:SREBP-SCAP complex retention in endoplasmic reticulum"/>
    <property type="evidence" value="ECO:0007669"/>
    <property type="project" value="TreeGrafter"/>
</dbReference>
<evidence type="ECO:0000313" key="10">
    <source>
        <dbReference type="EMBL" id="CAF4256022.1"/>
    </source>
</evidence>
<evidence type="ECO:0000313" key="13">
    <source>
        <dbReference type="Proteomes" id="UP000663848"/>
    </source>
</evidence>
<dbReference type="InterPro" id="IPR025929">
    <property type="entry name" value="INSIG_fam"/>
</dbReference>
<feature type="transmembrane region" description="Helical" evidence="9">
    <location>
        <begin position="47"/>
        <end position="67"/>
    </location>
</feature>
<evidence type="ECO:0000256" key="4">
    <source>
        <dbReference type="ARBA" id="ARBA00022692"/>
    </source>
</evidence>
<keyword evidence="4 9" id="KW-0812">Transmembrane</keyword>
<keyword evidence="3" id="KW-0153">Cholesterol metabolism</keyword>
<keyword evidence="6 9" id="KW-1133">Transmembrane helix</keyword>
<evidence type="ECO:0000313" key="14">
    <source>
        <dbReference type="Proteomes" id="UP000663873"/>
    </source>
</evidence>
<evidence type="ECO:0000256" key="8">
    <source>
        <dbReference type="ARBA" id="ARBA00023166"/>
    </source>
</evidence>
<dbReference type="EMBL" id="CAJOBP010001125">
    <property type="protein sequence ID" value="CAF4256022.1"/>
    <property type="molecule type" value="Genomic_DNA"/>
</dbReference>
<evidence type="ECO:0000256" key="7">
    <source>
        <dbReference type="ARBA" id="ARBA00023136"/>
    </source>
</evidence>
<dbReference type="EMBL" id="CAJOBR010001470">
    <property type="protein sequence ID" value="CAF4611086.1"/>
    <property type="molecule type" value="Genomic_DNA"/>
</dbReference>
<gene>
    <name evidence="12" type="ORF">QYT958_LOCUS12220</name>
    <name evidence="11" type="ORF">TOA249_LOCUS4154</name>
    <name evidence="10" type="ORF">UJA718_LOCUS9856</name>
</gene>
<feature type="transmembrane region" description="Helical" evidence="9">
    <location>
        <begin position="12"/>
        <end position="35"/>
    </location>
</feature>
<dbReference type="GO" id="GO:0032937">
    <property type="term" value="C:SREBP-SCAP-Insig complex"/>
    <property type="evidence" value="ECO:0007669"/>
    <property type="project" value="TreeGrafter"/>
</dbReference>